<gene>
    <name evidence="5" type="ORF">FAA86_13230</name>
</gene>
<dbReference type="Proteomes" id="UP000307378">
    <property type="component" value="Unassembled WGS sequence"/>
</dbReference>
<dbReference type="PANTHER" id="PTHR43464">
    <property type="entry name" value="METHYLTRANSFERASE"/>
    <property type="match status" value="1"/>
</dbReference>
<keyword evidence="3" id="KW-0949">S-adenosyl-L-methionine</keyword>
<sequence length="149" mass="15818">MVVKASQRLIDIADALPLTTGMRVLEIGCGPGVLARLIAERMKGDVRVLGIDRSASAIAAATAQMTGSAHPTAIAFRQVAAEHFMLAEEEEPFDLAVAIRVGALDGRHPEVGRLVLPRIRAALRPGGRIFIDGGNPLREIPLTGLPDQQ</sequence>
<dbReference type="GO" id="GO:0008168">
    <property type="term" value="F:methyltransferase activity"/>
    <property type="evidence" value="ECO:0007669"/>
    <property type="project" value="UniProtKB-KW"/>
</dbReference>
<dbReference type="InterPro" id="IPR025714">
    <property type="entry name" value="Methyltranfer_dom"/>
</dbReference>
<evidence type="ECO:0000259" key="4">
    <source>
        <dbReference type="Pfam" id="PF13847"/>
    </source>
</evidence>
<evidence type="ECO:0000313" key="5">
    <source>
        <dbReference type="EMBL" id="THV35486.1"/>
    </source>
</evidence>
<dbReference type="RefSeq" id="WP_136541252.1">
    <property type="nucleotide sequence ID" value="NZ_STGU01000006.1"/>
</dbReference>
<dbReference type="InterPro" id="IPR029063">
    <property type="entry name" value="SAM-dependent_MTases_sf"/>
</dbReference>
<dbReference type="Gene3D" id="3.40.50.150">
    <property type="entry name" value="Vaccinia Virus protein VP39"/>
    <property type="match status" value="1"/>
</dbReference>
<evidence type="ECO:0000313" key="6">
    <source>
        <dbReference type="Proteomes" id="UP000307378"/>
    </source>
</evidence>
<dbReference type="GO" id="GO:0032259">
    <property type="term" value="P:methylation"/>
    <property type="evidence" value="ECO:0007669"/>
    <property type="project" value="UniProtKB-KW"/>
</dbReference>
<organism evidence="5 6">
    <name type="scientific">Rhizobium rosettiformans W3</name>
    <dbReference type="NCBI Taxonomy" id="538378"/>
    <lineage>
        <taxon>Bacteria</taxon>
        <taxon>Pseudomonadati</taxon>
        <taxon>Pseudomonadota</taxon>
        <taxon>Alphaproteobacteria</taxon>
        <taxon>Hyphomicrobiales</taxon>
        <taxon>Rhizobiaceae</taxon>
        <taxon>Rhizobium/Agrobacterium group</taxon>
        <taxon>Rhizobium</taxon>
    </lineage>
</organism>
<evidence type="ECO:0000256" key="2">
    <source>
        <dbReference type="ARBA" id="ARBA00022679"/>
    </source>
</evidence>
<dbReference type="SUPFAM" id="SSF53335">
    <property type="entry name" value="S-adenosyl-L-methionine-dependent methyltransferases"/>
    <property type="match status" value="1"/>
</dbReference>
<keyword evidence="1 5" id="KW-0489">Methyltransferase</keyword>
<name>A0A4V4HQX3_9HYPH</name>
<dbReference type="CDD" id="cd02440">
    <property type="entry name" value="AdoMet_MTases"/>
    <property type="match status" value="1"/>
</dbReference>
<feature type="domain" description="Methyltransferase" evidence="4">
    <location>
        <begin position="19"/>
        <end position="135"/>
    </location>
</feature>
<dbReference type="AlphaFoldDB" id="A0A4V4HQX3"/>
<dbReference type="Pfam" id="PF13847">
    <property type="entry name" value="Methyltransf_31"/>
    <property type="match status" value="1"/>
</dbReference>
<proteinExistence type="predicted"/>
<dbReference type="EMBL" id="STGU01000006">
    <property type="protein sequence ID" value="THV35486.1"/>
    <property type="molecule type" value="Genomic_DNA"/>
</dbReference>
<dbReference type="PANTHER" id="PTHR43464:SF19">
    <property type="entry name" value="UBIQUINONE BIOSYNTHESIS O-METHYLTRANSFERASE, MITOCHONDRIAL"/>
    <property type="match status" value="1"/>
</dbReference>
<accession>A0A4V4HQX3</accession>
<keyword evidence="2 5" id="KW-0808">Transferase</keyword>
<evidence type="ECO:0000256" key="1">
    <source>
        <dbReference type="ARBA" id="ARBA00022603"/>
    </source>
</evidence>
<reference evidence="5 6" key="1">
    <citation type="submission" date="2019-04" db="EMBL/GenBank/DDBJ databases">
        <title>genome sequence of strain W3.</title>
        <authorList>
            <person name="Gao J."/>
            <person name="Sun J."/>
        </authorList>
    </citation>
    <scope>NUCLEOTIDE SEQUENCE [LARGE SCALE GENOMIC DNA]</scope>
    <source>
        <strain evidence="5 6">W3</strain>
    </source>
</reference>
<protein>
    <submittedName>
        <fullName evidence="5">Methyltransferase domain-containing protein</fullName>
    </submittedName>
</protein>
<evidence type="ECO:0000256" key="3">
    <source>
        <dbReference type="ARBA" id="ARBA00022691"/>
    </source>
</evidence>
<comment type="caution">
    <text evidence="5">The sequence shown here is derived from an EMBL/GenBank/DDBJ whole genome shotgun (WGS) entry which is preliminary data.</text>
</comment>